<sequence>MDESKSQMTQQLARVASTLQRQRTGVAPKTVTATLCENTLVVTMEGVLTPAEQALAQTPPGVTQVQEFHRQLFASSSESMREKIKTITGRDVREEAAEIQTDAGTLAHLFKSGAMVQVFILTPELSSYQGSDRESLERADDDGFHLPAQADGSEESERA</sequence>
<dbReference type="Pfam" id="PF10057">
    <property type="entry name" value="MpsC"/>
    <property type="match status" value="1"/>
</dbReference>
<dbReference type="Proteomes" id="UP000321353">
    <property type="component" value="Chromosome"/>
</dbReference>
<evidence type="ECO:0000313" key="4">
    <source>
        <dbReference type="Proteomes" id="UP000321353"/>
    </source>
</evidence>
<organism evidence="3 4">
    <name type="scientific">Stieleria maiorica</name>
    <dbReference type="NCBI Taxonomy" id="2795974"/>
    <lineage>
        <taxon>Bacteria</taxon>
        <taxon>Pseudomonadati</taxon>
        <taxon>Planctomycetota</taxon>
        <taxon>Planctomycetia</taxon>
        <taxon>Pirellulales</taxon>
        <taxon>Pirellulaceae</taxon>
        <taxon>Stieleria</taxon>
    </lineage>
</organism>
<name>A0A5B9M888_9BACT</name>
<feature type="domain" description="Na+-translocating membrane potential-generating system MpsC" evidence="2">
    <location>
        <begin position="5"/>
        <end position="110"/>
    </location>
</feature>
<feature type="compositionally biased region" description="Basic and acidic residues" evidence="1">
    <location>
        <begin position="131"/>
        <end position="144"/>
    </location>
</feature>
<accession>A0A5B9M888</accession>
<proteinExistence type="predicted"/>
<evidence type="ECO:0000259" key="2">
    <source>
        <dbReference type="Pfam" id="PF10057"/>
    </source>
</evidence>
<reference evidence="3 4" key="1">
    <citation type="submission" date="2019-02" db="EMBL/GenBank/DDBJ databases">
        <title>Planctomycetal bacteria perform biofilm scaping via a novel small molecule.</title>
        <authorList>
            <person name="Jeske O."/>
            <person name="Boedeker C."/>
            <person name="Wiegand S."/>
            <person name="Breitling P."/>
            <person name="Kallscheuer N."/>
            <person name="Jogler M."/>
            <person name="Rohde M."/>
            <person name="Petersen J."/>
            <person name="Medema M.H."/>
            <person name="Surup F."/>
            <person name="Jogler C."/>
        </authorList>
    </citation>
    <scope>NUCLEOTIDE SEQUENCE [LARGE SCALE GENOMIC DNA]</scope>
    <source>
        <strain evidence="3 4">Mal15</strain>
    </source>
</reference>
<keyword evidence="4" id="KW-1185">Reference proteome</keyword>
<protein>
    <recommendedName>
        <fullName evidence="2">Na+-translocating membrane potential-generating system MpsC domain-containing protein</fullName>
    </recommendedName>
</protein>
<feature type="region of interest" description="Disordered" evidence="1">
    <location>
        <begin position="128"/>
        <end position="159"/>
    </location>
</feature>
<dbReference type="AlphaFoldDB" id="A0A5B9M888"/>
<evidence type="ECO:0000256" key="1">
    <source>
        <dbReference type="SAM" id="MobiDB-lite"/>
    </source>
</evidence>
<evidence type="ECO:0000313" key="3">
    <source>
        <dbReference type="EMBL" id="QEF97381.1"/>
    </source>
</evidence>
<dbReference type="KEGG" id="smam:Mal15_14210"/>
<gene>
    <name evidence="3" type="ORF">Mal15_14210</name>
</gene>
<dbReference type="EMBL" id="CP036264">
    <property type="protein sequence ID" value="QEF97381.1"/>
    <property type="molecule type" value="Genomic_DNA"/>
</dbReference>
<dbReference type="InterPro" id="IPR018745">
    <property type="entry name" value="MpsC"/>
</dbReference>